<name>A0ABQ7JDN6_9APIC</name>
<keyword evidence="1" id="KW-1133">Transmembrane helix</keyword>
<evidence type="ECO:0000313" key="2">
    <source>
        <dbReference type="EMBL" id="KAF8822127.1"/>
    </source>
</evidence>
<accession>A0ABQ7JDN6</accession>
<dbReference type="Proteomes" id="UP000823046">
    <property type="component" value="Unassembled WGS sequence"/>
</dbReference>
<protein>
    <submittedName>
        <fullName evidence="2">Uncharacterized protein</fullName>
    </submittedName>
</protein>
<keyword evidence="3" id="KW-1185">Reference proteome</keyword>
<evidence type="ECO:0000256" key="1">
    <source>
        <dbReference type="SAM" id="Phobius"/>
    </source>
</evidence>
<gene>
    <name evidence="2" type="ORF">IE077_000940</name>
</gene>
<feature type="transmembrane region" description="Helical" evidence="1">
    <location>
        <begin position="83"/>
        <end position="105"/>
    </location>
</feature>
<keyword evidence="1" id="KW-0472">Membrane</keyword>
<sequence length="179" mass="21303">MSQTTLRRWILFGLVLNCFAAFWLLKYIGQNTQYDSFHTLVHEGRWNEYIEKVLLSGLDRIRTHYAIVGNVMDFLLAEKRRRVVLLSTLSIITVSFLLAFVWNMWKNINRQRILYAQVNESYCQNRIPTTNFSDPSFTRSEILKLMQTPEYIALTESRKGKGPEAWNWQKRKDRENFVD</sequence>
<evidence type="ECO:0000313" key="3">
    <source>
        <dbReference type="Proteomes" id="UP000823046"/>
    </source>
</evidence>
<comment type="caution">
    <text evidence="2">The sequence shown here is derived from an EMBL/GenBank/DDBJ whole genome shotgun (WGS) entry which is preliminary data.</text>
</comment>
<organism evidence="2 3">
    <name type="scientific">Cardiosporidium cionae</name>
    <dbReference type="NCBI Taxonomy" id="476202"/>
    <lineage>
        <taxon>Eukaryota</taxon>
        <taxon>Sar</taxon>
        <taxon>Alveolata</taxon>
        <taxon>Apicomplexa</taxon>
        <taxon>Aconoidasida</taxon>
        <taxon>Nephromycida</taxon>
        <taxon>Cardiosporidium</taxon>
    </lineage>
</organism>
<feature type="transmembrane region" description="Helical" evidence="1">
    <location>
        <begin position="6"/>
        <end position="25"/>
    </location>
</feature>
<reference evidence="2 3" key="1">
    <citation type="journal article" date="2020" name="bioRxiv">
        <title>Metabolic contributions of an alphaproteobacterial endosymbiont in the apicomplexan Cardiosporidium cionae.</title>
        <authorList>
            <person name="Hunter E.S."/>
            <person name="Paight C.J."/>
            <person name="Lane C.E."/>
        </authorList>
    </citation>
    <scope>NUCLEOTIDE SEQUENCE [LARGE SCALE GENOMIC DNA]</scope>
    <source>
        <strain evidence="2">ESH_2018</strain>
    </source>
</reference>
<keyword evidence="1" id="KW-0812">Transmembrane</keyword>
<proteinExistence type="predicted"/>
<dbReference type="EMBL" id="JADAQX010000080">
    <property type="protein sequence ID" value="KAF8822127.1"/>
    <property type="molecule type" value="Genomic_DNA"/>
</dbReference>